<feature type="domain" description="Prolow-density lipoprotein receptor-related protein 1-like beta-propeller" evidence="2">
    <location>
        <begin position="347"/>
        <end position="525"/>
    </location>
</feature>
<feature type="chain" id="PRO_5046608060" description="Prolow-density lipoprotein receptor-related protein 1-like beta-propeller domain-containing protein" evidence="1">
    <location>
        <begin position="28"/>
        <end position="531"/>
    </location>
</feature>
<evidence type="ECO:0000256" key="1">
    <source>
        <dbReference type="SAM" id="SignalP"/>
    </source>
</evidence>
<protein>
    <recommendedName>
        <fullName evidence="2">Prolow-density lipoprotein receptor-related protein 1-like beta-propeller domain-containing protein</fullName>
    </recommendedName>
</protein>
<sequence>MRREFGLRAAVLALGVSLIVPTSASFAAERQVRVTLPDFAVRLNGNHIENEYREYPLLVYKDITYFPMTWYDTRLLGLESSWTAEDGLAIAKGSVASSYEPYSKAGKNAKSYSAGIPEFAITMNGEAVDNSQEQYPLLSFNDVTYFPLTWKFAHDEFGWDYEWNDADGLTIRSDNPQVRTVKLPKEAGDNDVAVFKGYYYYAETEGLTNRVYRSPMDDTTSKELVYAYELDTEKGPMKRLNFQIRDDELWFMYHVGGALMGSDVYCKVDDTGKAAIQHRGYLDFRNTARGTLIISQAVPPSGNNLSLVQPGQADRERTPVGDPKLMYGWHLTVNESSRGFGADKSTTVVGDEVYVLGSSNPDERSDFNKIYKVNLTTNETVKIVDAEVSRFKIINNKLYYVKEADGALYVSDLNGANEQKVSEHPAFDWFEAGDQVYYTVADKNNYGQYDLYQVKPSGEDVLVLKEPLESMQFVNGRILCNLAEGEDYGLKIVDPSGRLELAVADPVKTVSAYDDAIVIVSAKDQSIKLLK</sequence>
<keyword evidence="4" id="KW-1185">Reference proteome</keyword>
<name>A0ABM8VKP1_9BACL</name>
<dbReference type="InterPro" id="IPR032485">
    <property type="entry name" value="LRP1-like_beta_prop"/>
</dbReference>
<keyword evidence="1" id="KW-0732">Signal</keyword>
<proteinExistence type="predicted"/>
<dbReference type="RefSeq" id="WP_218100102.1">
    <property type="nucleotide sequence ID" value="NZ_CAJVCE010000010.1"/>
</dbReference>
<evidence type="ECO:0000259" key="2">
    <source>
        <dbReference type="Pfam" id="PF16472"/>
    </source>
</evidence>
<gene>
    <name evidence="3" type="ORF">PAECIP111802_03809</name>
</gene>
<dbReference type="Proteomes" id="UP000730618">
    <property type="component" value="Unassembled WGS sequence"/>
</dbReference>
<dbReference type="EMBL" id="CAJVCE010000010">
    <property type="protein sequence ID" value="CAG7646698.1"/>
    <property type="molecule type" value="Genomic_DNA"/>
</dbReference>
<accession>A0ABM8VKP1</accession>
<comment type="caution">
    <text evidence="3">The sequence shown here is derived from an EMBL/GenBank/DDBJ whole genome shotgun (WGS) entry which is preliminary data.</text>
</comment>
<evidence type="ECO:0000313" key="3">
    <source>
        <dbReference type="EMBL" id="CAG7646698.1"/>
    </source>
</evidence>
<dbReference type="Pfam" id="PF16472">
    <property type="entry name" value="DUF5050"/>
    <property type="match status" value="1"/>
</dbReference>
<feature type="signal peptide" evidence="1">
    <location>
        <begin position="1"/>
        <end position="27"/>
    </location>
</feature>
<evidence type="ECO:0000313" key="4">
    <source>
        <dbReference type="Proteomes" id="UP000730618"/>
    </source>
</evidence>
<reference evidence="3 4" key="1">
    <citation type="submission" date="2021-06" db="EMBL/GenBank/DDBJ databases">
        <authorList>
            <person name="Criscuolo A."/>
        </authorList>
    </citation>
    <scope>NUCLEOTIDE SEQUENCE [LARGE SCALE GENOMIC DNA]</scope>
    <source>
        <strain evidence="4">CIP 111802</strain>
    </source>
</reference>
<organism evidence="3 4">
    <name type="scientific">Paenibacillus allorhizosphaerae</name>
    <dbReference type="NCBI Taxonomy" id="2849866"/>
    <lineage>
        <taxon>Bacteria</taxon>
        <taxon>Bacillati</taxon>
        <taxon>Bacillota</taxon>
        <taxon>Bacilli</taxon>
        <taxon>Bacillales</taxon>
        <taxon>Paenibacillaceae</taxon>
        <taxon>Paenibacillus</taxon>
    </lineage>
</organism>